<dbReference type="Pfam" id="PF09861">
    <property type="entry name" value="Lar_N"/>
    <property type="match status" value="1"/>
</dbReference>
<dbReference type="GO" id="GO:0050043">
    <property type="term" value="F:lactate racemase activity"/>
    <property type="evidence" value="ECO:0007669"/>
    <property type="project" value="InterPro"/>
</dbReference>
<dbReference type="AlphaFoldDB" id="A0A382M5N8"/>
<proteinExistence type="predicted"/>
<feature type="non-terminal residue" evidence="2">
    <location>
        <position position="311"/>
    </location>
</feature>
<dbReference type="EMBL" id="UINC01090594">
    <property type="protein sequence ID" value="SVC42672.1"/>
    <property type="molecule type" value="Genomic_DNA"/>
</dbReference>
<dbReference type="Gene3D" id="3.40.50.11440">
    <property type="match status" value="1"/>
</dbReference>
<evidence type="ECO:0000313" key="2">
    <source>
        <dbReference type="EMBL" id="SVC42672.1"/>
    </source>
</evidence>
<gene>
    <name evidence="2" type="ORF">METZ01_LOCUS295526</name>
</gene>
<name>A0A382M5N8_9ZZZZ</name>
<reference evidence="2" key="1">
    <citation type="submission" date="2018-05" db="EMBL/GenBank/DDBJ databases">
        <authorList>
            <person name="Lanie J.A."/>
            <person name="Ng W.-L."/>
            <person name="Kazmierczak K.M."/>
            <person name="Andrzejewski T.M."/>
            <person name="Davidsen T.M."/>
            <person name="Wayne K.J."/>
            <person name="Tettelin H."/>
            <person name="Glass J.I."/>
            <person name="Rusch D."/>
            <person name="Podicherti R."/>
            <person name="Tsui H.-C.T."/>
            <person name="Winkler M.E."/>
        </authorList>
    </citation>
    <scope>NUCLEOTIDE SEQUENCE</scope>
</reference>
<protein>
    <recommendedName>
        <fullName evidence="1">LarA-like N-terminal domain-containing protein</fullName>
    </recommendedName>
</protein>
<evidence type="ECO:0000259" key="1">
    <source>
        <dbReference type="Pfam" id="PF09861"/>
    </source>
</evidence>
<sequence>MATVHQRFADAHIGDVEQAVLTQIARPEISARVTPGMTVALGAGSRGVANIDTAVRATVKALRKLGTEPFIFPAMGSHAGATAEGQQALLAGYGITEEGVGAPVRASMDTVQIAEMDDGTPLHVDRHAHDADGIVLINRVKPHTTFRGPIESGVAKMIVIGMGKIQGATHMHWHGMDRFPEVLPRAATLIMENTSFLFGVGMVENAYDQTAIVEALLPDTLLDHETELQAKAKSLMGRLYFSNIDLLLIDRMGKEISGAGFDPNITGRNNRGVSGFDDPKVQKIVVLDLSQKTKGNATGLGLADVITQRLY</sequence>
<dbReference type="InterPro" id="IPR018657">
    <property type="entry name" value="LarA-like_N"/>
</dbReference>
<feature type="domain" description="LarA-like N-terminal" evidence="1">
    <location>
        <begin position="22"/>
        <end position="174"/>
    </location>
</feature>
<accession>A0A382M5N8</accession>
<organism evidence="2">
    <name type="scientific">marine metagenome</name>
    <dbReference type="NCBI Taxonomy" id="408172"/>
    <lineage>
        <taxon>unclassified sequences</taxon>
        <taxon>metagenomes</taxon>
        <taxon>ecological metagenomes</taxon>
    </lineage>
</organism>